<keyword evidence="1" id="KW-0418">Kinase</keyword>
<dbReference type="Proteomes" id="UP000198397">
    <property type="component" value="Unassembled WGS sequence"/>
</dbReference>
<dbReference type="Pfam" id="PF00480">
    <property type="entry name" value="ROK"/>
    <property type="match status" value="1"/>
</dbReference>
<dbReference type="GO" id="GO:0009384">
    <property type="term" value="F:N-acylmannosamine kinase activity"/>
    <property type="evidence" value="ECO:0007669"/>
    <property type="project" value="TreeGrafter"/>
</dbReference>
<dbReference type="PANTHER" id="PTHR18964">
    <property type="entry name" value="ROK (REPRESSOR, ORF, KINASE) FAMILY"/>
    <property type="match status" value="1"/>
</dbReference>
<dbReference type="EMBL" id="FZNQ01000019">
    <property type="protein sequence ID" value="SNR59274.1"/>
    <property type="molecule type" value="Genomic_DNA"/>
</dbReference>
<evidence type="ECO:0000313" key="2">
    <source>
        <dbReference type="Proteomes" id="UP000198397"/>
    </source>
</evidence>
<evidence type="ECO:0000313" key="1">
    <source>
        <dbReference type="EMBL" id="SNR59274.1"/>
    </source>
</evidence>
<name>A0A238XLS4_HALVU</name>
<dbReference type="SUPFAM" id="SSF53067">
    <property type="entry name" value="Actin-like ATPase domain"/>
    <property type="match status" value="1"/>
</dbReference>
<dbReference type="PROSITE" id="PS01125">
    <property type="entry name" value="ROK"/>
    <property type="match status" value="1"/>
</dbReference>
<dbReference type="Gene3D" id="3.30.420.40">
    <property type="match status" value="2"/>
</dbReference>
<dbReference type="AlphaFoldDB" id="A0A238XLS4"/>
<keyword evidence="1" id="KW-0808">Transferase</keyword>
<organism evidence="1 2">
    <name type="scientific">Halorubrum vacuolatum</name>
    <name type="common">Natronobacterium vacuolatum</name>
    <dbReference type="NCBI Taxonomy" id="63740"/>
    <lineage>
        <taxon>Archaea</taxon>
        <taxon>Methanobacteriati</taxon>
        <taxon>Methanobacteriota</taxon>
        <taxon>Stenosarchaea group</taxon>
        <taxon>Halobacteria</taxon>
        <taxon>Halobacteriales</taxon>
        <taxon>Haloferacaceae</taxon>
        <taxon>Halorubrum</taxon>
    </lineage>
</organism>
<dbReference type="InterPro" id="IPR000600">
    <property type="entry name" value="ROK"/>
</dbReference>
<dbReference type="InterPro" id="IPR049874">
    <property type="entry name" value="ROK_cs"/>
</dbReference>
<gene>
    <name evidence="1" type="ORF">SAMN06264855_11921</name>
</gene>
<accession>A0A238XLS4</accession>
<dbReference type="PANTHER" id="PTHR18964:SF149">
    <property type="entry name" value="BIFUNCTIONAL UDP-N-ACETYLGLUCOSAMINE 2-EPIMERASE_N-ACETYLMANNOSAMINE KINASE"/>
    <property type="match status" value="1"/>
</dbReference>
<sequence>MGTRIGSMYYVGVDLGATNVRAVVGDDAGTILGSDARRTPRGPNGIAVTEAVLTVVRTACREASVDPSEVVAAGIGSIGPLDLAAGVVQRPANLPDVVERIPLTGPVSELLDTDEVYLHNDTNAGVIGERFHSERNPDDMVYLTISSGIGAGVAVDGNVLSGWDGNAGEVGHMTVDPHGFMTCGCGHDGHWEAYCSGNNIPKYARELHEEDPVETVLPIEDPDFTAVDVFAAAGEDIFADHVIAQVAHWNAMGIANVIHAYAPLVVSVGGAVALNNPERVLDPVREKLAEMVFINVPEIRLTDLGDDVVVKGALASALTGGTGDRSRLGVASD</sequence>
<reference evidence="1 2" key="1">
    <citation type="submission" date="2017-06" db="EMBL/GenBank/DDBJ databases">
        <authorList>
            <person name="Kim H.J."/>
            <person name="Triplett B.A."/>
        </authorList>
    </citation>
    <scope>NUCLEOTIDE SEQUENCE [LARGE SCALE GENOMIC DNA]</scope>
    <source>
        <strain evidence="1 2">DSM 8800</strain>
    </source>
</reference>
<protein>
    <submittedName>
        <fullName evidence="1">Glucokinase</fullName>
    </submittedName>
</protein>
<proteinExistence type="predicted"/>
<keyword evidence="2" id="KW-1185">Reference proteome</keyword>
<dbReference type="GO" id="GO:0008761">
    <property type="term" value="F:UDP-N-acetylglucosamine 2-epimerase activity"/>
    <property type="evidence" value="ECO:0007669"/>
    <property type="project" value="TreeGrafter"/>
</dbReference>
<dbReference type="InterPro" id="IPR043129">
    <property type="entry name" value="ATPase_NBD"/>
</dbReference>